<name>A0A813GQH9_POLGL</name>
<dbReference type="EMBL" id="CAJNNV010029443">
    <property type="protein sequence ID" value="CAE8628626.1"/>
    <property type="molecule type" value="Genomic_DNA"/>
</dbReference>
<dbReference type="PANTHER" id="PTHR47027:SF20">
    <property type="entry name" value="REVERSE TRANSCRIPTASE-LIKE PROTEIN WITH RNA-DIRECTED DNA POLYMERASE DOMAIN"/>
    <property type="match status" value="1"/>
</dbReference>
<evidence type="ECO:0000313" key="2">
    <source>
        <dbReference type="Proteomes" id="UP000654075"/>
    </source>
</evidence>
<evidence type="ECO:0008006" key="3">
    <source>
        <dbReference type="Google" id="ProtNLM"/>
    </source>
</evidence>
<sequence>MISALSEELRKVGLELNASKSKIISTHPPPELRHFSSVTCIDGKYIHILSSSQSHMYLGRQLNFSKHRADFAIKGRISAGWAQFRKRRSILMNEHVPAKLRIKLFCATIIPCLMFGLSTVTAIQKHLKSLDAVRMKMLRNMAGWRRLDGDTWRDTMCRMTGRVNALLTQGTIPFLSQTLLLNKWRWAGKTLAGNPSVDSWPSRAYASLAPMKRNRGRPLIEWQDDVLLFLSRSGVSNIPAAANNKSKWSQLEALFVSSITARAALQVPVPT</sequence>
<comment type="caution">
    <text evidence="1">The sequence shown here is derived from an EMBL/GenBank/DDBJ whole genome shotgun (WGS) entry which is preliminary data.</text>
</comment>
<keyword evidence="2" id="KW-1185">Reference proteome</keyword>
<dbReference type="PANTHER" id="PTHR47027">
    <property type="entry name" value="REVERSE TRANSCRIPTASE DOMAIN-CONTAINING PROTEIN"/>
    <property type="match status" value="1"/>
</dbReference>
<proteinExistence type="predicted"/>
<evidence type="ECO:0000313" key="1">
    <source>
        <dbReference type="EMBL" id="CAE8628626.1"/>
    </source>
</evidence>
<accession>A0A813GQH9</accession>
<dbReference type="Proteomes" id="UP000654075">
    <property type="component" value="Unassembled WGS sequence"/>
</dbReference>
<protein>
    <recommendedName>
        <fullName evidence="3">Reverse transcriptase domain-containing protein</fullName>
    </recommendedName>
</protein>
<gene>
    <name evidence="1" type="ORF">PGLA1383_LOCUS45232</name>
</gene>
<organism evidence="1 2">
    <name type="scientific">Polarella glacialis</name>
    <name type="common">Dinoflagellate</name>
    <dbReference type="NCBI Taxonomy" id="89957"/>
    <lineage>
        <taxon>Eukaryota</taxon>
        <taxon>Sar</taxon>
        <taxon>Alveolata</taxon>
        <taxon>Dinophyceae</taxon>
        <taxon>Suessiales</taxon>
        <taxon>Suessiaceae</taxon>
        <taxon>Polarella</taxon>
    </lineage>
</organism>
<reference evidence="1" key="1">
    <citation type="submission" date="2021-02" db="EMBL/GenBank/DDBJ databases">
        <authorList>
            <person name="Dougan E. K."/>
            <person name="Rhodes N."/>
            <person name="Thang M."/>
            <person name="Chan C."/>
        </authorList>
    </citation>
    <scope>NUCLEOTIDE SEQUENCE</scope>
</reference>
<dbReference type="OrthoDB" id="410104at2759"/>
<dbReference type="AlphaFoldDB" id="A0A813GQH9"/>